<evidence type="ECO:0000313" key="1">
    <source>
        <dbReference type="EMBL" id="KAK9236444.1"/>
    </source>
</evidence>
<keyword evidence="2" id="KW-1185">Reference proteome</keyword>
<proteinExistence type="predicted"/>
<gene>
    <name evidence="1" type="ORF">V1525DRAFT_451265</name>
</gene>
<sequence>MISALAAISGFIFIQLFAPNIEILQVGYILCGIAWEVYPIALREYRTTYVNLCWVIGQTMASGILRCMLSVENEWAYRTCYAIQWVWPIPIIIGVFLAPESPWWLIRRGRTEAAVKAIGRRTTKADANFSSEQKVAMMIHTNEMERRASEGTLYWDCFKGTDLRRTEIAAVVWLMQVFCGSALMMYSTYFYEQAGLPTTQSFTFTLIQYGLGAVGTGSTWVSMTYRGRRTLYFGGMFCYSLVAEIPSTTLRSKSIVITRNAYNIEFIVNNVVTPCSTPAHGTGKAKLDFFGLGLMVSRKFRTTAVDPFNGMKSQLDEDKSTETLVEKVN</sequence>
<comment type="caution">
    <text evidence="1">The sequence shown here is derived from an EMBL/GenBank/DDBJ whole genome shotgun (WGS) entry which is preliminary data.</text>
</comment>
<accession>A0ACC3SZ60</accession>
<reference evidence="2" key="1">
    <citation type="journal article" date="2024" name="Front. Bioeng. Biotechnol.">
        <title>Genome-scale model development and genomic sequencing of the oleaginous clade Lipomyces.</title>
        <authorList>
            <person name="Czajka J.J."/>
            <person name="Han Y."/>
            <person name="Kim J."/>
            <person name="Mondo S.J."/>
            <person name="Hofstad B.A."/>
            <person name="Robles A."/>
            <person name="Haridas S."/>
            <person name="Riley R."/>
            <person name="LaButti K."/>
            <person name="Pangilinan J."/>
            <person name="Andreopoulos W."/>
            <person name="Lipzen A."/>
            <person name="Yan J."/>
            <person name="Wang M."/>
            <person name="Ng V."/>
            <person name="Grigoriev I.V."/>
            <person name="Spatafora J.W."/>
            <person name="Magnuson J.K."/>
            <person name="Baker S.E."/>
            <person name="Pomraning K.R."/>
        </authorList>
    </citation>
    <scope>NUCLEOTIDE SEQUENCE [LARGE SCALE GENOMIC DNA]</scope>
    <source>
        <strain evidence="2">CBS 7786</strain>
    </source>
</reference>
<dbReference type="Proteomes" id="UP001433508">
    <property type="component" value="Unassembled WGS sequence"/>
</dbReference>
<evidence type="ECO:0000313" key="2">
    <source>
        <dbReference type="Proteomes" id="UP001433508"/>
    </source>
</evidence>
<name>A0ACC3SZ60_LIPKO</name>
<protein>
    <submittedName>
        <fullName evidence="1">Uncharacterized protein</fullName>
    </submittedName>
</protein>
<organism evidence="1 2">
    <name type="scientific">Lipomyces kononenkoae</name>
    <name type="common">Yeast</name>
    <dbReference type="NCBI Taxonomy" id="34357"/>
    <lineage>
        <taxon>Eukaryota</taxon>
        <taxon>Fungi</taxon>
        <taxon>Dikarya</taxon>
        <taxon>Ascomycota</taxon>
        <taxon>Saccharomycotina</taxon>
        <taxon>Lipomycetes</taxon>
        <taxon>Lipomycetales</taxon>
        <taxon>Lipomycetaceae</taxon>
        <taxon>Lipomyces</taxon>
    </lineage>
</organism>
<dbReference type="EMBL" id="MU971387">
    <property type="protein sequence ID" value="KAK9236444.1"/>
    <property type="molecule type" value="Genomic_DNA"/>
</dbReference>